<feature type="transmembrane region" description="Helical" evidence="8">
    <location>
        <begin position="203"/>
        <end position="222"/>
    </location>
</feature>
<evidence type="ECO:0000256" key="5">
    <source>
        <dbReference type="ARBA" id="ARBA00022692"/>
    </source>
</evidence>
<keyword evidence="5 8" id="KW-0812">Transmembrane</keyword>
<reference evidence="10 11" key="1">
    <citation type="submission" date="2017-08" db="EMBL/GenBank/DDBJ databases">
        <title>Burning lignite coal seam in the remote Altai Mountains harbors a hydrogen-driven thermophilic microbial community.</title>
        <authorList>
            <person name="Kadnikov V.V."/>
            <person name="Mardanov A.V."/>
            <person name="Ivasenko D."/>
            <person name="Beletsky A.V."/>
            <person name="Karnachuk O.V."/>
            <person name="Ravin N.V."/>
        </authorList>
    </citation>
    <scope>NUCLEOTIDE SEQUENCE [LARGE SCALE GENOMIC DNA]</scope>
    <source>
        <strain evidence="10">AL33</strain>
    </source>
</reference>
<dbReference type="SUPFAM" id="SSF103481">
    <property type="entry name" value="Multidrug resistance efflux transporter EmrE"/>
    <property type="match status" value="2"/>
</dbReference>
<feature type="transmembrane region" description="Helical" evidence="8">
    <location>
        <begin position="96"/>
        <end position="113"/>
    </location>
</feature>
<feature type="transmembrane region" description="Helical" evidence="8">
    <location>
        <begin position="170"/>
        <end position="188"/>
    </location>
</feature>
<evidence type="ECO:0000256" key="3">
    <source>
        <dbReference type="ARBA" id="ARBA00022448"/>
    </source>
</evidence>
<dbReference type="Pfam" id="PF00892">
    <property type="entry name" value="EamA"/>
    <property type="match status" value="2"/>
</dbReference>
<dbReference type="InterPro" id="IPR037185">
    <property type="entry name" value="EmrE-like"/>
</dbReference>
<feature type="transmembrane region" description="Helical" evidence="8">
    <location>
        <begin position="142"/>
        <end position="158"/>
    </location>
</feature>
<comment type="caution">
    <text evidence="10">The sequence shown here is derived from an EMBL/GenBank/DDBJ whole genome shotgun (WGS) entry which is preliminary data.</text>
</comment>
<evidence type="ECO:0000256" key="8">
    <source>
        <dbReference type="SAM" id="Phobius"/>
    </source>
</evidence>
<comment type="similarity">
    <text evidence="2">Belongs to the EamA transporter family.</text>
</comment>
<accession>A0A2T5G9Z7</accession>
<evidence type="ECO:0000256" key="1">
    <source>
        <dbReference type="ARBA" id="ARBA00004651"/>
    </source>
</evidence>
<dbReference type="GO" id="GO:0005886">
    <property type="term" value="C:plasma membrane"/>
    <property type="evidence" value="ECO:0007669"/>
    <property type="project" value="UniProtKB-SubCell"/>
</dbReference>
<protein>
    <submittedName>
        <fullName evidence="10">RarD protein, DMT superfamily transporter</fullName>
    </submittedName>
</protein>
<evidence type="ECO:0000313" key="10">
    <source>
        <dbReference type="EMBL" id="PTQ52999.1"/>
    </source>
</evidence>
<evidence type="ECO:0000256" key="2">
    <source>
        <dbReference type="ARBA" id="ARBA00007362"/>
    </source>
</evidence>
<evidence type="ECO:0000259" key="9">
    <source>
        <dbReference type="Pfam" id="PF00892"/>
    </source>
</evidence>
<dbReference type="PANTHER" id="PTHR22911">
    <property type="entry name" value="ACYL-MALONYL CONDENSING ENZYME-RELATED"/>
    <property type="match status" value="1"/>
</dbReference>
<keyword evidence="4" id="KW-1003">Cell membrane</keyword>
<dbReference type="Gene3D" id="1.10.3730.20">
    <property type="match status" value="1"/>
</dbReference>
<dbReference type="Proteomes" id="UP000244180">
    <property type="component" value="Unassembled WGS sequence"/>
</dbReference>
<proteinExistence type="inferred from homology"/>
<feature type="transmembrane region" description="Helical" evidence="8">
    <location>
        <begin position="229"/>
        <end position="253"/>
    </location>
</feature>
<feature type="transmembrane region" description="Helical" evidence="8">
    <location>
        <begin position="120"/>
        <end position="136"/>
    </location>
</feature>
<keyword evidence="3" id="KW-0813">Transport</keyword>
<dbReference type="InterPro" id="IPR000620">
    <property type="entry name" value="EamA_dom"/>
</dbReference>
<evidence type="ECO:0000313" key="11">
    <source>
        <dbReference type="Proteomes" id="UP000244180"/>
    </source>
</evidence>
<keyword evidence="7 8" id="KW-0472">Membrane</keyword>
<dbReference type="PANTHER" id="PTHR22911:SF137">
    <property type="entry name" value="SOLUTE CARRIER FAMILY 35 MEMBER G2-RELATED"/>
    <property type="match status" value="1"/>
</dbReference>
<feature type="transmembrane region" description="Helical" evidence="8">
    <location>
        <begin position="31"/>
        <end position="47"/>
    </location>
</feature>
<feature type="domain" description="EamA" evidence="9">
    <location>
        <begin position="3"/>
        <end position="134"/>
    </location>
</feature>
<gene>
    <name evidence="10" type="ORF">HSCHL_2187</name>
</gene>
<keyword evidence="6 8" id="KW-1133">Transmembrane helix</keyword>
<feature type="domain" description="EamA" evidence="9">
    <location>
        <begin position="146"/>
        <end position="273"/>
    </location>
</feature>
<feature type="transmembrane region" description="Helical" evidence="8">
    <location>
        <begin position="259"/>
        <end position="279"/>
    </location>
</feature>
<evidence type="ECO:0000256" key="4">
    <source>
        <dbReference type="ARBA" id="ARBA00022475"/>
    </source>
</evidence>
<dbReference type="RefSeq" id="WP_245637639.1">
    <property type="nucleotide sequence ID" value="NZ_CBCSAS010000016.1"/>
</dbReference>
<organism evidence="10 11">
    <name type="scientific">Hydrogenibacillus schlegelii</name>
    <name type="common">Bacillus schlegelii</name>
    <dbReference type="NCBI Taxonomy" id="1484"/>
    <lineage>
        <taxon>Bacteria</taxon>
        <taxon>Bacillati</taxon>
        <taxon>Bacillota</taxon>
        <taxon>Bacilli</taxon>
        <taxon>Bacillales</taxon>
        <taxon>Bacillales Family X. Incertae Sedis</taxon>
        <taxon>Hydrogenibacillus</taxon>
    </lineage>
</organism>
<dbReference type="NCBIfam" id="TIGR00688">
    <property type="entry name" value="rarD"/>
    <property type="match status" value="1"/>
</dbReference>
<evidence type="ECO:0000256" key="7">
    <source>
        <dbReference type="ARBA" id="ARBA00023136"/>
    </source>
</evidence>
<dbReference type="EMBL" id="PEBV01000018">
    <property type="protein sequence ID" value="PTQ52999.1"/>
    <property type="molecule type" value="Genomic_DNA"/>
</dbReference>
<feature type="transmembrane region" description="Helical" evidence="8">
    <location>
        <begin position="67"/>
        <end position="84"/>
    </location>
</feature>
<comment type="subcellular location">
    <subcellularLocation>
        <location evidence="1">Cell membrane</location>
        <topology evidence="1">Multi-pass membrane protein</topology>
    </subcellularLocation>
</comment>
<dbReference type="AlphaFoldDB" id="A0A2T5G9Z7"/>
<dbReference type="InterPro" id="IPR004626">
    <property type="entry name" value="RarD"/>
</dbReference>
<name>A0A2T5G9Z7_HYDSH</name>
<sequence length="291" mass="31668">MGYALAAFLLWGLLPLYWKHLAGIPALELLAHRFLWSFVFVAGWLGVRRRLGELGAVFADPRRRRPLFLAAVLIAVNWGVYVWAVTGDHLIEASLGYYINPLVSVALGVLVLGERLGRRQWAAVGLAAAGVVLFALEVRGLPWISLALAFSFGFYGLVKKTLHLDALTGLAAETGMLVLPAALTLAWIESARGWPALGYTAEVWLLLLGAGVVTALPLLWFAEAVRRAALSTVGLIQYVTPTMKLLFGVFLYHEPFTPAHLASFALIWAALGLYTTTFFRRAGAAPATVEK</sequence>
<evidence type="ECO:0000256" key="6">
    <source>
        <dbReference type="ARBA" id="ARBA00022989"/>
    </source>
</evidence>